<dbReference type="EMBL" id="LR902277">
    <property type="protein sequence ID" value="CAD7250275.1"/>
    <property type="molecule type" value="Genomic_DNA"/>
</dbReference>
<gene>
    <name evidence="1" type="ORF">DSTB1V02_LOCUS10055</name>
</gene>
<dbReference type="AlphaFoldDB" id="A0A7R9AA58"/>
<dbReference type="EMBL" id="CAJPEV010002760">
    <property type="protein sequence ID" value="CAG0897964.1"/>
    <property type="molecule type" value="Genomic_DNA"/>
</dbReference>
<protein>
    <submittedName>
        <fullName evidence="1">Uncharacterized protein</fullName>
    </submittedName>
</protein>
<sequence>VLLTSSGDSGTAGRPAAARVSQATSFEACTGILLEACTGIRLEVCLGILLEACSGIRDDPRGNSPPPLRLALAGEGVATGAGRRNDEADRDFSLRFLAFFRELDFPRLRSIRAWLLDGEARQFGVNFPSLEFALLILAILSFAAQFVQNVRTLVTTLTGTTTTGKTFPTGKTWEDAQLLGSVLSSVDRLSHWWSHSDFYTP</sequence>
<feature type="non-terminal residue" evidence="1">
    <location>
        <position position="201"/>
    </location>
</feature>
<reference evidence="1" key="1">
    <citation type="submission" date="2020-11" db="EMBL/GenBank/DDBJ databases">
        <authorList>
            <person name="Tran Van P."/>
        </authorList>
    </citation>
    <scope>NUCLEOTIDE SEQUENCE</scope>
</reference>
<accession>A0A7R9AA58</accession>
<organism evidence="1">
    <name type="scientific">Darwinula stevensoni</name>
    <dbReference type="NCBI Taxonomy" id="69355"/>
    <lineage>
        <taxon>Eukaryota</taxon>
        <taxon>Metazoa</taxon>
        <taxon>Ecdysozoa</taxon>
        <taxon>Arthropoda</taxon>
        <taxon>Crustacea</taxon>
        <taxon>Oligostraca</taxon>
        <taxon>Ostracoda</taxon>
        <taxon>Podocopa</taxon>
        <taxon>Podocopida</taxon>
        <taxon>Darwinulocopina</taxon>
        <taxon>Darwinuloidea</taxon>
        <taxon>Darwinulidae</taxon>
        <taxon>Darwinula</taxon>
    </lineage>
</organism>
<proteinExistence type="predicted"/>
<evidence type="ECO:0000313" key="2">
    <source>
        <dbReference type="Proteomes" id="UP000677054"/>
    </source>
</evidence>
<keyword evidence="2" id="KW-1185">Reference proteome</keyword>
<evidence type="ECO:0000313" key="1">
    <source>
        <dbReference type="EMBL" id="CAD7250275.1"/>
    </source>
</evidence>
<dbReference type="Proteomes" id="UP000677054">
    <property type="component" value="Unassembled WGS sequence"/>
</dbReference>
<name>A0A7R9AA58_9CRUS</name>